<dbReference type="InterPro" id="IPR002867">
    <property type="entry name" value="IBR_dom"/>
</dbReference>
<dbReference type="CDD" id="cd20346">
    <property type="entry name" value="BRcat_RBR_ANKIB1"/>
    <property type="match status" value="1"/>
</dbReference>
<evidence type="ECO:0000256" key="9">
    <source>
        <dbReference type="PROSITE-ProRule" id="PRU00175"/>
    </source>
</evidence>
<dbReference type="Pfam" id="PF19422">
    <property type="entry name" value="Ariadne"/>
    <property type="match status" value="1"/>
</dbReference>
<dbReference type="SMART" id="SM00647">
    <property type="entry name" value="IBR"/>
    <property type="match status" value="2"/>
</dbReference>
<evidence type="ECO:0000256" key="6">
    <source>
        <dbReference type="ARBA" id="ARBA00022771"/>
    </source>
</evidence>
<dbReference type="InterPro" id="IPR044066">
    <property type="entry name" value="TRIAD_supradom"/>
</dbReference>
<evidence type="ECO:0000259" key="11">
    <source>
        <dbReference type="PROSITE" id="PS50089"/>
    </source>
</evidence>
<dbReference type="Pfam" id="PF21235">
    <property type="entry name" value="UBA_ARI1"/>
    <property type="match status" value="1"/>
</dbReference>
<evidence type="ECO:0000256" key="8">
    <source>
        <dbReference type="ARBA" id="ARBA00022833"/>
    </source>
</evidence>
<comment type="catalytic activity">
    <reaction evidence="1">
        <text>[E2 ubiquitin-conjugating enzyme]-S-ubiquitinyl-L-cysteine + [acceptor protein]-L-lysine = [E2 ubiquitin-conjugating enzyme]-L-cysteine + [acceptor protein]-N(6)-ubiquitinyl-L-lysine.</text>
        <dbReference type="EC" id="2.3.2.31"/>
    </reaction>
</comment>
<evidence type="ECO:0000256" key="7">
    <source>
        <dbReference type="ARBA" id="ARBA00022786"/>
    </source>
</evidence>
<evidence type="ECO:0000256" key="3">
    <source>
        <dbReference type="ARBA" id="ARBA00022679"/>
    </source>
</evidence>
<feature type="region of interest" description="Disordered" evidence="10">
    <location>
        <begin position="1"/>
        <end position="25"/>
    </location>
</feature>
<dbReference type="EMBL" id="JADGJW010000226">
    <property type="protein sequence ID" value="KAJ3221508.1"/>
    <property type="molecule type" value="Genomic_DNA"/>
</dbReference>
<dbReference type="Gene3D" id="3.30.40.10">
    <property type="entry name" value="Zinc/RING finger domain, C3HC4 (zinc finger)"/>
    <property type="match status" value="1"/>
</dbReference>
<dbReference type="PANTHER" id="PTHR11685">
    <property type="entry name" value="RBR FAMILY RING FINGER AND IBR DOMAIN-CONTAINING"/>
    <property type="match status" value="1"/>
</dbReference>
<dbReference type="AlphaFoldDB" id="A0AAD5U220"/>
<dbReference type="PROSITE" id="PS00518">
    <property type="entry name" value="ZF_RING_1"/>
    <property type="match status" value="1"/>
</dbReference>
<feature type="compositionally biased region" description="Acidic residues" evidence="10">
    <location>
        <begin position="1"/>
        <end position="15"/>
    </location>
</feature>
<dbReference type="FunFam" id="1.20.120.1750:FF:000007">
    <property type="entry name" value="RBR-type E3 ubiquitin transferase"/>
    <property type="match status" value="1"/>
</dbReference>
<evidence type="ECO:0000313" key="14">
    <source>
        <dbReference type="Proteomes" id="UP001211065"/>
    </source>
</evidence>
<accession>A0AAD5U220</accession>
<dbReference type="Pfam" id="PF00097">
    <property type="entry name" value="zf-C3HC4"/>
    <property type="match status" value="1"/>
</dbReference>
<dbReference type="GO" id="GO:0061630">
    <property type="term" value="F:ubiquitin protein ligase activity"/>
    <property type="evidence" value="ECO:0007669"/>
    <property type="project" value="UniProtKB-EC"/>
</dbReference>
<dbReference type="InterPro" id="IPR048962">
    <property type="entry name" value="ARIH1-like_UBL"/>
</dbReference>
<dbReference type="GO" id="GO:0008270">
    <property type="term" value="F:zinc ion binding"/>
    <property type="evidence" value="ECO:0007669"/>
    <property type="project" value="UniProtKB-KW"/>
</dbReference>
<evidence type="ECO:0000256" key="1">
    <source>
        <dbReference type="ARBA" id="ARBA00001798"/>
    </source>
</evidence>
<dbReference type="Proteomes" id="UP001211065">
    <property type="component" value="Unassembled WGS sequence"/>
</dbReference>
<keyword evidence="7" id="KW-0833">Ubl conjugation pathway</keyword>
<name>A0AAD5U220_9FUNG</name>
<dbReference type="Pfam" id="PF01485">
    <property type="entry name" value="IBR"/>
    <property type="match status" value="1"/>
</dbReference>
<keyword evidence="8" id="KW-0862">Zinc</keyword>
<dbReference type="PROSITE" id="PS51873">
    <property type="entry name" value="TRIAD"/>
    <property type="match status" value="1"/>
</dbReference>
<evidence type="ECO:0000259" key="12">
    <source>
        <dbReference type="PROSITE" id="PS51873"/>
    </source>
</evidence>
<feature type="domain" description="RING-type" evidence="12">
    <location>
        <begin position="123"/>
        <end position="336"/>
    </location>
</feature>
<evidence type="ECO:0000313" key="13">
    <source>
        <dbReference type="EMBL" id="KAJ3221508.1"/>
    </source>
</evidence>
<dbReference type="InterPro" id="IPR013083">
    <property type="entry name" value="Znf_RING/FYVE/PHD"/>
</dbReference>
<dbReference type="CDD" id="cd20356">
    <property type="entry name" value="Rcat_RBR_HHARI-like"/>
    <property type="match status" value="1"/>
</dbReference>
<keyword evidence="4" id="KW-0479">Metal-binding</keyword>
<proteinExistence type="predicted"/>
<dbReference type="SUPFAM" id="SSF57850">
    <property type="entry name" value="RING/U-box"/>
    <property type="match status" value="3"/>
</dbReference>
<dbReference type="EC" id="2.3.2.31" evidence="2"/>
<dbReference type="Gene3D" id="1.20.120.1750">
    <property type="match status" value="1"/>
</dbReference>
<dbReference type="FunFam" id="3.30.40.10:FF:000019">
    <property type="entry name" value="RBR-type E3 ubiquitin transferase"/>
    <property type="match status" value="1"/>
</dbReference>
<evidence type="ECO:0000256" key="4">
    <source>
        <dbReference type="ARBA" id="ARBA00022723"/>
    </source>
</evidence>
<keyword evidence="3" id="KW-0808">Transferase</keyword>
<feature type="domain" description="RING-type" evidence="11">
    <location>
        <begin position="127"/>
        <end position="173"/>
    </location>
</feature>
<sequence>MDDTLMTESEDDEMIDSNYDSSSDEADLNEADFKIVTKEKPKQYQVDFKVHSIQDILNFQQQEISHVEGVLGAQKESAATLLRHFKWNKEKLIEKYFADSESTMREAGVFLNPEQRPKLLKINGFCCDICCDDDEDLESLALSCQHRFCINCYQQYLELKIKDEGESRNIQCPGRQCSLKVDEKTVELVVTKNFARYVKLLLRTYVDDKSTIKWCPSPNCEYAVECSVTKKYLQEIVPTVTCLCGYSWCFGCSLSDHQPSICELVKIWLKKCEDDSETANWMNANTKECVKCNSVIEKNGGCNHMTCRKCKHEFCWICSGPWSDHGSQWYTCNRFDEKAGIEARDAQAKSRAALERYLHYFNRYANHLQSQKLDKETYEKIEKKMEQVQINTKLSWIEVQFIKQAATVLFDARGTLRWTYAFAYYLSKPNNQTELFEDNQRDLEMAVEQLSELLESPLATEEDKIRTLRDNMVNKLVYVSQRREIILEDTSKGLLEGRWKYK</sequence>
<keyword evidence="5" id="KW-0677">Repeat</keyword>
<reference evidence="13" key="1">
    <citation type="submission" date="2020-05" db="EMBL/GenBank/DDBJ databases">
        <title>Phylogenomic resolution of chytrid fungi.</title>
        <authorList>
            <person name="Stajich J.E."/>
            <person name="Amses K."/>
            <person name="Simmons R."/>
            <person name="Seto K."/>
            <person name="Myers J."/>
            <person name="Bonds A."/>
            <person name="Quandt C.A."/>
            <person name="Barry K."/>
            <person name="Liu P."/>
            <person name="Grigoriev I."/>
            <person name="Longcore J.E."/>
            <person name="James T.Y."/>
        </authorList>
    </citation>
    <scope>NUCLEOTIDE SEQUENCE</scope>
    <source>
        <strain evidence="13">JEL0476</strain>
    </source>
</reference>
<comment type="caution">
    <text evidence="13">The sequence shown here is derived from an EMBL/GenBank/DDBJ whole genome shotgun (WGS) entry which is preliminary data.</text>
</comment>
<keyword evidence="6 9" id="KW-0863">Zinc-finger</keyword>
<dbReference type="InterPro" id="IPR045840">
    <property type="entry name" value="Ariadne"/>
</dbReference>
<gene>
    <name evidence="13" type="ORF">HK099_003453</name>
</gene>
<evidence type="ECO:0000256" key="5">
    <source>
        <dbReference type="ARBA" id="ARBA00022737"/>
    </source>
</evidence>
<organism evidence="13 14">
    <name type="scientific">Clydaea vesicula</name>
    <dbReference type="NCBI Taxonomy" id="447962"/>
    <lineage>
        <taxon>Eukaryota</taxon>
        <taxon>Fungi</taxon>
        <taxon>Fungi incertae sedis</taxon>
        <taxon>Chytridiomycota</taxon>
        <taxon>Chytridiomycota incertae sedis</taxon>
        <taxon>Chytridiomycetes</taxon>
        <taxon>Lobulomycetales</taxon>
        <taxon>Lobulomycetaceae</taxon>
        <taxon>Clydaea</taxon>
    </lineage>
</organism>
<protein>
    <recommendedName>
        <fullName evidence="2">RBR-type E3 ubiquitin transferase</fullName>
        <ecNumber evidence="2">2.3.2.31</ecNumber>
    </recommendedName>
</protein>
<dbReference type="InterPro" id="IPR017907">
    <property type="entry name" value="Znf_RING_CS"/>
</dbReference>
<dbReference type="Pfam" id="PF22191">
    <property type="entry name" value="IBR_1"/>
    <property type="match status" value="1"/>
</dbReference>
<evidence type="ECO:0000256" key="10">
    <source>
        <dbReference type="SAM" id="MobiDB-lite"/>
    </source>
</evidence>
<dbReference type="GO" id="GO:0016567">
    <property type="term" value="P:protein ubiquitination"/>
    <property type="evidence" value="ECO:0007669"/>
    <property type="project" value="InterPro"/>
</dbReference>
<dbReference type="InterPro" id="IPR031127">
    <property type="entry name" value="E3_UB_ligase_RBR"/>
</dbReference>
<keyword evidence="14" id="KW-1185">Reference proteome</keyword>
<dbReference type="InterPro" id="IPR018957">
    <property type="entry name" value="Znf_C3HC4_RING-type"/>
</dbReference>
<evidence type="ECO:0000256" key="2">
    <source>
        <dbReference type="ARBA" id="ARBA00012251"/>
    </source>
</evidence>
<dbReference type="InterPro" id="IPR001841">
    <property type="entry name" value="Znf_RING"/>
</dbReference>
<dbReference type="PROSITE" id="PS50089">
    <property type="entry name" value="ZF_RING_2"/>
    <property type="match status" value="1"/>
</dbReference>